<proteinExistence type="predicted"/>
<name>A0A3N6QX64_BRACR</name>
<accession>A0A3N6QX64</accession>
<evidence type="ECO:0000259" key="1">
    <source>
        <dbReference type="Pfam" id="PF24926"/>
    </source>
</evidence>
<comment type="caution">
    <text evidence="2">The sequence shown here is derived from an EMBL/GenBank/DDBJ whole genome shotgun (WGS) entry which is preliminary data.</text>
</comment>
<dbReference type="EMBL" id="QGKX02000996">
    <property type="protein sequence ID" value="KAF3558056.1"/>
    <property type="molecule type" value="Genomic_DNA"/>
</dbReference>
<dbReference type="AlphaFoldDB" id="A0A3N6QX64"/>
<organism evidence="2 3">
    <name type="scientific">Brassica cretica</name>
    <name type="common">Mustard</name>
    <dbReference type="NCBI Taxonomy" id="69181"/>
    <lineage>
        <taxon>Eukaryota</taxon>
        <taxon>Viridiplantae</taxon>
        <taxon>Streptophyta</taxon>
        <taxon>Embryophyta</taxon>
        <taxon>Tracheophyta</taxon>
        <taxon>Spermatophyta</taxon>
        <taxon>Magnoliopsida</taxon>
        <taxon>eudicotyledons</taxon>
        <taxon>Gunneridae</taxon>
        <taxon>Pentapetalae</taxon>
        <taxon>rosids</taxon>
        <taxon>malvids</taxon>
        <taxon>Brassicales</taxon>
        <taxon>Brassicaceae</taxon>
        <taxon>Brassiceae</taxon>
        <taxon>Brassica</taxon>
    </lineage>
</organism>
<evidence type="ECO:0000313" key="2">
    <source>
        <dbReference type="EMBL" id="KAF3558056.1"/>
    </source>
</evidence>
<dbReference type="Pfam" id="PF24926">
    <property type="entry name" value="ACT_ACR9_C"/>
    <property type="match status" value="1"/>
</dbReference>
<dbReference type="InterPro" id="IPR056805">
    <property type="entry name" value="ACT_ACR9/10_C"/>
</dbReference>
<evidence type="ECO:0000313" key="3">
    <source>
        <dbReference type="Proteomes" id="UP000712600"/>
    </source>
</evidence>
<protein>
    <recommendedName>
        <fullName evidence="1">ACT domain-containing protein</fullName>
    </recommendedName>
</protein>
<feature type="domain" description="ACT" evidence="1">
    <location>
        <begin position="14"/>
        <end position="55"/>
    </location>
</feature>
<dbReference type="Proteomes" id="UP000712600">
    <property type="component" value="Unassembled WGS sequence"/>
</dbReference>
<gene>
    <name evidence="2" type="ORF">F2Q69_00010875</name>
</gene>
<reference evidence="2" key="1">
    <citation type="submission" date="2019-12" db="EMBL/GenBank/DDBJ databases">
        <title>Genome sequencing and annotation of Brassica cretica.</title>
        <authorList>
            <person name="Studholme D.J."/>
            <person name="Sarris P."/>
        </authorList>
    </citation>
    <scope>NUCLEOTIDE SEQUENCE</scope>
    <source>
        <strain evidence="2">PFS-109/04</strain>
        <tissue evidence="2">Leaf</tissue>
    </source>
</reference>
<sequence>MSEQTIQHFASLADEIGRHSTLDRQWKVYRFLLDERREFSLLASLRERDPIVDSHKDTYGLVKEMRLERYATQP</sequence>